<keyword evidence="1" id="KW-0548">Nucleotidyltransferase</keyword>
<dbReference type="GO" id="GO:0016779">
    <property type="term" value="F:nucleotidyltransferase activity"/>
    <property type="evidence" value="ECO:0007669"/>
    <property type="project" value="UniProtKB-KW"/>
</dbReference>
<evidence type="ECO:0000313" key="1">
    <source>
        <dbReference type="EMBL" id="SER83349.1"/>
    </source>
</evidence>
<dbReference type="UniPathway" id="UPA00148">
    <property type="reaction ID" value="UER00236"/>
</dbReference>
<dbReference type="InterPro" id="IPR003203">
    <property type="entry name" value="CobU/CobP"/>
</dbReference>
<gene>
    <name evidence="1" type="ORF">SAMN05518684_104179</name>
</gene>
<keyword evidence="1" id="KW-0808">Transferase</keyword>
<dbReference type="GO" id="GO:0000166">
    <property type="term" value="F:nucleotide binding"/>
    <property type="evidence" value="ECO:0007669"/>
    <property type="project" value="InterPro"/>
</dbReference>
<keyword evidence="2" id="KW-1185">Reference proteome</keyword>
<dbReference type="Proteomes" id="UP000198571">
    <property type="component" value="Unassembled WGS sequence"/>
</dbReference>
<sequence>MQLVTGGAFSGKRRIVKELFNEGSQELSWLSSYNDDRLDNWLHVWQPGAGLVFEGWENWLLEDLRCGEASQLDKLRRKYSKLLTDLVREEERHGGKACLIMLEMGKGIVPAEAEDRALRDLHGWLQQDAAKLSREVYYVWHGLSRRLK</sequence>
<dbReference type="OrthoDB" id="1766664at2"/>
<protein>
    <submittedName>
        <fullName evidence="1">Adenosyl cobinamide kinase/adenosyl cobinamide phosphate guanylyltransferase</fullName>
    </submittedName>
</protein>
<dbReference type="Pfam" id="PF02283">
    <property type="entry name" value="CobU"/>
    <property type="match status" value="1"/>
</dbReference>
<dbReference type="Gene3D" id="3.40.50.300">
    <property type="entry name" value="P-loop containing nucleotide triphosphate hydrolases"/>
    <property type="match status" value="1"/>
</dbReference>
<dbReference type="GO" id="GO:0043752">
    <property type="term" value="F:adenosylcobinamide kinase activity"/>
    <property type="evidence" value="ECO:0007669"/>
    <property type="project" value="InterPro"/>
</dbReference>
<reference evidence="2" key="1">
    <citation type="submission" date="2016-10" db="EMBL/GenBank/DDBJ databases">
        <authorList>
            <person name="Varghese N."/>
            <person name="Submissions S."/>
        </authorList>
    </citation>
    <scope>NUCLEOTIDE SEQUENCE [LARGE SCALE GENOMIC DNA]</scope>
    <source>
        <strain evidence="2">S9</strain>
    </source>
</reference>
<dbReference type="AlphaFoldDB" id="A0A1H9SGK2"/>
<name>A0A1H9SGK2_9BACI</name>
<dbReference type="STRING" id="1601833.SAMN05518684_104179"/>
<dbReference type="SUPFAM" id="SSF52540">
    <property type="entry name" value="P-loop containing nucleoside triphosphate hydrolases"/>
    <property type="match status" value="1"/>
</dbReference>
<keyword evidence="1" id="KW-0418">Kinase</keyword>
<dbReference type="EMBL" id="FOGT01000004">
    <property type="protein sequence ID" value="SER83349.1"/>
    <property type="molecule type" value="Genomic_DNA"/>
</dbReference>
<proteinExistence type="predicted"/>
<dbReference type="InterPro" id="IPR027417">
    <property type="entry name" value="P-loop_NTPase"/>
</dbReference>
<dbReference type="GO" id="GO:0009236">
    <property type="term" value="P:cobalamin biosynthetic process"/>
    <property type="evidence" value="ECO:0007669"/>
    <property type="project" value="UniProtKB-UniPathway"/>
</dbReference>
<dbReference type="RefSeq" id="WP_093048986.1">
    <property type="nucleotide sequence ID" value="NZ_FOGT01000004.1"/>
</dbReference>
<accession>A0A1H9SGK2</accession>
<evidence type="ECO:0000313" key="2">
    <source>
        <dbReference type="Proteomes" id="UP000198571"/>
    </source>
</evidence>
<organism evidence="1 2">
    <name type="scientific">Salipaludibacillus aurantiacus</name>
    <dbReference type="NCBI Taxonomy" id="1601833"/>
    <lineage>
        <taxon>Bacteria</taxon>
        <taxon>Bacillati</taxon>
        <taxon>Bacillota</taxon>
        <taxon>Bacilli</taxon>
        <taxon>Bacillales</taxon>
        <taxon>Bacillaceae</taxon>
    </lineage>
</organism>